<dbReference type="EMBL" id="CP080590">
    <property type="protein sequence ID" value="QYO76569.1"/>
    <property type="molecule type" value="Genomic_DNA"/>
</dbReference>
<protein>
    <recommendedName>
        <fullName evidence="2">Tyr recombinase domain-containing protein</fullName>
    </recommendedName>
</protein>
<dbReference type="PROSITE" id="PS51898">
    <property type="entry name" value="TYR_RECOMBINASE"/>
    <property type="match status" value="1"/>
</dbReference>
<reference evidence="3 4" key="1">
    <citation type="submission" date="2021-08" db="EMBL/GenBank/DDBJ databases">
        <title>Devosia salina sp. nov., isolated from the South China Sea sediment.</title>
        <authorList>
            <person name="Zhou Z."/>
        </authorList>
    </citation>
    <scope>NUCLEOTIDE SEQUENCE [LARGE SCALE GENOMIC DNA]</scope>
    <source>
        <strain evidence="3 4">SCS-3</strain>
    </source>
</reference>
<dbReference type="InterPro" id="IPR002104">
    <property type="entry name" value="Integrase_catalytic"/>
</dbReference>
<evidence type="ECO:0000313" key="3">
    <source>
        <dbReference type="EMBL" id="QYO76569.1"/>
    </source>
</evidence>
<dbReference type="InterPro" id="IPR011010">
    <property type="entry name" value="DNA_brk_join_enz"/>
</dbReference>
<sequence length="486" mass="53276">MDDASRDGVEAVQLSERMIRSLVPVFMGLDALAECGDDAPAQPVVDHAFEVLAQIGYDQSAGSGLFASTAVRPEIPYLAALKSPPIAKAYAGAASLEGLGDTSQMLSSIQSLASRVDADSQVTAMGELFSVVANGRIADIKENKGPDHELVGNYEKVRDEFIALCGDRRVGEYRRKDLQRYVDQISWLPPEASSQKGFSYCDVARYIEANKAVGGRGLAANTIRQGRVSYIKAIIALGCDDADIRNRVASARLNIPDRAPLPVARIAPDGKGFETVWRAGIATGILSDALLPALGYLTGRRIGLLATLRREDLVQLHGVWAFLIRSHHYREGRWEPVPFKTDASREIIIVPQVMVDAGFVEWVRGEPGPLFPALMACRDPADAAQKRINRLIKDYTGSADLSWVFHALRHGKIDSDRDNQVDTRLIMKQVGHEISDVHNGYGRLTPKQMKAIAAAAPPVDVDWSLLGTIDFEAFSKARPWRRRPKK</sequence>
<dbReference type="InterPro" id="IPR013762">
    <property type="entry name" value="Integrase-like_cat_sf"/>
</dbReference>
<feature type="domain" description="Tyr recombinase" evidence="2">
    <location>
        <begin position="261"/>
        <end position="454"/>
    </location>
</feature>
<keyword evidence="1" id="KW-0233">DNA recombination</keyword>
<name>A0ABX8WFY9_9HYPH</name>
<organism evidence="3 4">
    <name type="scientific">Devosia salina</name>
    <dbReference type="NCBI Taxonomy" id="2860336"/>
    <lineage>
        <taxon>Bacteria</taxon>
        <taxon>Pseudomonadati</taxon>
        <taxon>Pseudomonadota</taxon>
        <taxon>Alphaproteobacteria</taxon>
        <taxon>Hyphomicrobiales</taxon>
        <taxon>Devosiaceae</taxon>
        <taxon>Devosia</taxon>
    </lineage>
</organism>
<dbReference type="SUPFAM" id="SSF56349">
    <property type="entry name" value="DNA breaking-rejoining enzymes"/>
    <property type="match status" value="1"/>
</dbReference>
<evidence type="ECO:0000259" key="2">
    <source>
        <dbReference type="PROSITE" id="PS51898"/>
    </source>
</evidence>
<evidence type="ECO:0000256" key="1">
    <source>
        <dbReference type="ARBA" id="ARBA00023172"/>
    </source>
</evidence>
<accession>A0ABX8WFY9</accession>
<proteinExistence type="predicted"/>
<dbReference type="RefSeq" id="WP_220305056.1">
    <property type="nucleotide sequence ID" value="NZ_CP080590.1"/>
</dbReference>
<gene>
    <name evidence="3" type="ORF">K1X15_18580</name>
</gene>
<dbReference type="Proteomes" id="UP000825799">
    <property type="component" value="Chromosome"/>
</dbReference>
<keyword evidence="4" id="KW-1185">Reference proteome</keyword>
<evidence type="ECO:0000313" key="4">
    <source>
        <dbReference type="Proteomes" id="UP000825799"/>
    </source>
</evidence>
<dbReference type="Gene3D" id="1.10.443.10">
    <property type="entry name" value="Intergrase catalytic core"/>
    <property type="match status" value="1"/>
</dbReference>